<evidence type="ECO:0000313" key="2">
    <source>
        <dbReference type="Proteomes" id="UP000254133"/>
    </source>
</evidence>
<organism evidence="1 2">
    <name type="scientific">Moraxella bovis</name>
    <dbReference type="NCBI Taxonomy" id="476"/>
    <lineage>
        <taxon>Bacteria</taxon>
        <taxon>Pseudomonadati</taxon>
        <taxon>Pseudomonadota</taxon>
        <taxon>Gammaproteobacteria</taxon>
        <taxon>Moraxellales</taxon>
        <taxon>Moraxellaceae</taxon>
        <taxon>Moraxella</taxon>
    </lineage>
</organism>
<reference evidence="1 2" key="1">
    <citation type="submission" date="2018-06" db="EMBL/GenBank/DDBJ databases">
        <authorList>
            <consortium name="Pathogen Informatics"/>
            <person name="Doyle S."/>
        </authorList>
    </citation>
    <scope>NUCLEOTIDE SEQUENCE [LARGE SCALE GENOMIC DNA]</scope>
    <source>
        <strain evidence="1 2">NCTC9426</strain>
    </source>
</reference>
<dbReference type="InterPro" id="IPR024410">
    <property type="entry name" value="Phage_TAC_12"/>
</dbReference>
<name>A0A378PXJ8_MORBO</name>
<protein>
    <recommendedName>
        <fullName evidence="3">Phage tail protein</fullName>
    </recommendedName>
</protein>
<proteinExistence type="predicted"/>
<evidence type="ECO:0000313" key="1">
    <source>
        <dbReference type="EMBL" id="STY93333.1"/>
    </source>
</evidence>
<dbReference type="RefSeq" id="WP_115369701.1">
    <property type="nucleotide sequence ID" value="NZ_UGPZ01000003.1"/>
</dbReference>
<dbReference type="EMBL" id="UGPZ01000003">
    <property type="protein sequence ID" value="STY93333.1"/>
    <property type="molecule type" value="Genomic_DNA"/>
</dbReference>
<dbReference type="InterPro" id="IPR038556">
    <property type="entry name" value="TAC_Gp13-like_sf"/>
</dbReference>
<dbReference type="AlphaFoldDB" id="A0A378PXJ8"/>
<dbReference type="Proteomes" id="UP000254133">
    <property type="component" value="Unassembled WGS sequence"/>
</dbReference>
<dbReference type="Pfam" id="PF16459">
    <property type="entry name" value="Phage_TAC_13"/>
    <property type="match status" value="1"/>
</dbReference>
<accession>A0A378PXJ8</accession>
<evidence type="ECO:0008006" key="3">
    <source>
        <dbReference type="Google" id="ProtNLM"/>
    </source>
</evidence>
<sequence length="115" mass="12799">MSKVATLATALLAGLSAINEPKKINIDEFDGDIYIRQISVGEQEQIAKHLEKEKGNNMALSFIFGVCDEKGNRLFTIDDLDSINQINFKAMLSVIKEINKLNGLDTDTDEHEKNS</sequence>
<dbReference type="Gene3D" id="3.30.2220.20">
    <property type="entry name" value="Phage tail assembly chaperone gp13-like"/>
    <property type="match status" value="1"/>
</dbReference>
<gene>
    <name evidence="1" type="ORF">NCTC9426_02055</name>
</gene>